<gene>
    <name evidence="1" type="ORF">SAMN05660742_107160</name>
</gene>
<dbReference type="EMBL" id="FNZK01000007">
    <property type="protein sequence ID" value="SEJ43846.1"/>
    <property type="molecule type" value="Genomic_DNA"/>
</dbReference>
<keyword evidence="2" id="KW-1185">Reference proteome</keyword>
<dbReference type="AlphaFoldDB" id="A0A1H6YU44"/>
<organism evidence="1 2">
    <name type="scientific">Propionispira arboris</name>
    <dbReference type="NCBI Taxonomy" id="84035"/>
    <lineage>
        <taxon>Bacteria</taxon>
        <taxon>Bacillati</taxon>
        <taxon>Bacillota</taxon>
        <taxon>Negativicutes</taxon>
        <taxon>Selenomonadales</taxon>
        <taxon>Selenomonadaceae</taxon>
        <taxon>Propionispira</taxon>
    </lineage>
</organism>
<accession>A0A1H6YU44</accession>
<dbReference type="Pfam" id="PF13835">
    <property type="entry name" value="DUF4194"/>
    <property type="match status" value="1"/>
</dbReference>
<proteinExistence type="predicted"/>
<dbReference type="Proteomes" id="UP000199662">
    <property type="component" value="Unassembled WGS sequence"/>
</dbReference>
<evidence type="ECO:0000313" key="2">
    <source>
        <dbReference type="Proteomes" id="UP000199662"/>
    </source>
</evidence>
<dbReference type="STRING" id="84035.SAMN05660742_107160"/>
<evidence type="ECO:0000313" key="1">
    <source>
        <dbReference type="EMBL" id="SEJ43846.1"/>
    </source>
</evidence>
<dbReference type="RefSeq" id="WP_091831038.1">
    <property type="nucleotide sequence ID" value="NZ_FNZK01000007.1"/>
</dbReference>
<sequence>MDKEQEFNFSRVLITLLRGVVFKERQLALWQSVLEHRHLIADYVKRLGLVLIIDEMDEYAYLRQSEQDSLPRLVPRRQLSYPVSVLLVLLRQQLGEYDSVNGDSQLLITKYDIVDKMRVFFAAMTNEIKFSQEVDRHIAKVEEMGFLRKLKTQDDTYEVERIVRSFVNAKWLQEFDERLADYIEYGAKSETKEEDGMNGLI</sequence>
<name>A0A1H6YU44_9FIRM</name>
<reference evidence="1 2" key="1">
    <citation type="submission" date="2016-10" db="EMBL/GenBank/DDBJ databases">
        <authorList>
            <person name="de Groot N.N."/>
        </authorList>
    </citation>
    <scope>NUCLEOTIDE SEQUENCE [LARGE SCALE GENOMIC DNA]</scope>
    <source>
        <strain evidence="1 2">DSM 2179</strain>
    </source>
</reference>
<dbReference type="InterPro" id="IPR025449">
    <property type="entry name" value="JetB"/>
</dbReference>
<evidence type="ECO:0008006" key="3">
    <source>
        <dbReference type="Google" id="ProtNLM"/>
    </source>
</evidence>
<protein>
    <recommendedName>
        <fullName evidence="3">DUF4194 domain-containing protein</fullName>
    </recommendedName>
</protein>